<dbReference type="SUPFAM" id="SSF46785">
    <property type="entry name" value="Winged helix' DNA-binding domain"/>
    <property type="match status" value="1"/>
</dbReference>
<name>A0A074JSD1_9RHOB</name>
<comment type="similarity">
    <text evidence="1">Belongs to the LysR transcriptional regulatory family.</text>
</comment>
<feature type="domain" description="HTH lysR-type" evidence="7">
    <location>
        <begin position="8"/>
        <end position="67"/>
    </location>
</feature>
<keyword evidence="4" id="KW-0804">Transcription</keyword>
<keyword evidence="3" id="KW-0238">DNA-binding</keyword>
<dbReference type="PANTHER" id="PTHR30126:SF5">
    <property type="entry name" value="HTH-TYPE TRANSCRIPTIONAL ACTIVATOR CMPR"/>
    <property type="match status" value="1"/>
</dbReference>
<evidence type="ECO:0000256" key="2">
    <source>
        <dbReference type="ARBA" id="ARBA00023015"/>
    </source>
</evidence>
<dbReference type="PROSITE" id="PS50931">
    <property type="entry name" value="HTH_LYSR"/>
    <property type="match status" value="1"/>
</dbReference>
<accession>A0A074JSD1</accession>
<protein>
    <recommendedName>
        <fullName evidence="5">HTH-type transcriptional regulator CbbR</fullName>
    </recommendedName>
    <alternativeName>
        <fullName evidence="6">RuBisCO operon transcriptional regulator</fullName>
    </alternativeName>
</protein>
<evidence type="ECO:0000259" key="7">
    <source>
        <dbReference type="PROSITE" id="PS50931"/>
    </source>
</evidence>
<dbReference type="Gene3D" id="3.40.190.10">
    <property type="entry name" value="Periplasmic binding protein-like II"/>
    <property type="match status" value="2"/>
</dbReference>
<dbReference type="InterPro" id="IPR000847">
    <property type="entry name" value="LysR_HTH_N"/>
</dbReference>
<dbReference type="STRING" id="1353528.DT23_04700"/>
<dbReference type="PANTHER" id="PTHR30126">
    <property type="entry name" value="HTH-TYPE TRANSCRIPTIONAL REGULATOR"/>
    <property type="match status" value="1"/>
</dbReference>
<evidence type="ECO:0000256" key="4">
    <source>
        <dbReference type="ARBA" id="ARBA00023163"/>
    </source>
</evidence>
<dbReference type="InterPro" id="IPR036388">
    <property type="entry name" value="WH-like_DNA-bd_sf"/>
</dbReference>
<dbReference type="Pfam" id="PF03466">
    <property type="entry name" value="LysR_substrate"/>
    <property type="match status" value="1"/>
</dbReference>
<evidence type="ECO:0000256" key="6">
    <source>
        <dbReference type="ARBA" id="ARBA00043141"/>
    </source>
</evidence>
<reference evidence="8 9" key="1">
    <citation type="journal article" date="2015" name="Antonie Van Leeuwenhoek">
        <title>Thioclava indica sp. nov., isolated from surface seawater of the Indian Ocean.</title>
        <authorList>
            <person name="Liu Y."/>
            <person name="Lai Q."/>
            <person name="Du J."/>
            <person name="Xu H."/>
            <person name="Jiang L."/>
            <person name="Shao Z."/>
        </authorList>
    </citation>
    <scope>NUCLEOTIDE SEQUENCE [LARGE SCALE GENOMIC DNA]</scope>
    <source>
        <strain evidence="8 9">DT23-4</strain>
    </source>
</reference>
<evidence type="ECO:0000313" key="8">
    <source>
        <dbReference type="EMBL" id="KEO59384.1"/>
    </source>
</evidence>
<dbReference type="Pfam" id="PF00126">
    <property type="entry name" value="HTH_1"/>
    <property type="match status" value="1"/>
</dbReference>
<dbReference type="eggNOG" id="COG0583">
    <property type="taxonomic scope" value="Bacteria"/>
</dbReference>
<dbReference type="InterPro" id="IPR005119">
    <property type="entry name" value="LysR_subst-bd"/>
</dbReference>
<dbReference type="Proteomes" id="UP000027471">
    <property type="component" value="Unassembled WGS sequence"/>
</dbReference>
<keyword evidence="9" id="KW-1185">Reference proteome</keyword>
<gene>
    <name evidence="8" type="ORF">DT23_04700</name>
</gene>
<dbReference type="EMBL" id="AUNB01000029">
    <property type="protein sequence ID" value="KEO59384.1"/>
    <property type="molecule type" value="Genomic_DNA"/>
</dbReference>
<dbReference type="SUPFAM" id="SSF53850">
    <property type="entry name" value="Periplasmic binding protein-like II"/>
    <property type="match status" value="1"/>
</dbReference>
<sequence>MPMRMNALTLKQLRALDAVAKGGSLTAAGEALGLTTPAIHTQIKGLEEALQMKLIQRAVDGAGSELTEAGHALRETALRIEDSLSQAEANLRAIQRGQVGRLTLGVVSTGKYFAPRLVKLMQDAHPEIELSLKIGNRTEILQGLERGSFDIVVMGRPPRQPEVIAEPLGDHPHGLIAPPGHPLIGHASDLDMLFAQRFISREQGSGTRILMSRWLDRVGDGRIYDTLEMDSNETIKQAVMAGLGVAFLSLHTVTDEIDTGRLVQLNAPGLPLMRHWFLVRPVKERPRDLTLRIWDEIIGLSGKFLPMPIR</sequence>
<keyword evidence="2" id="KW-0805">Transcription regulation</keyword>
<dbReference type="NCBIfam" id="NF045990">
    <property type="entry name" value="TransRegCbbRRhodb"/>
    <property type="match status" value="1"/>
</dbReference>
<dbReference type="InterPro" id="IPR036390">
    <property type="entry name" value="WH_DNA-bd_sf"/>
</dbReference>
<dbReference type="GO" id="GO:0000976">
    <property type="term" value="F:transcription cis-regulatory region binding"/>
    <property type="evidence" value="ECO:0007669"/>
    <property type="project" value="TreeGrafter"/>
</dbReference>
<evidence type="ECO:0000256" key="5">
    <source>
        <dbReference type="ARBA" id="ARBA00039279"/>
    </source>
</evidence>
<comment type="caution">
    <text evidence="8">The sequence shown here is derived from an EMBL/GenBank/DDBJ whole genome shotgun (WGS) entry which is preliminary data.</text>
</comment>
<organism evidence="8 9">
    <name type="scientific">Thioclava indica</name>
    <dbReference type="NCBI Taxonomy" id="1353528"/>
    <lineage>
        <taxon>Bacteria</taxon>
        <taxon>Pseudomonadati</taxon>
        <taxon>Pseudomonadota</taxon>
        <taxon>Alphaproteobacteria</taxon>
        <taxon>Rhodobacterales</taxon>
        <taxon>Paracoccaceae</taxon>
        <taxon>Thioclava</taxon>
    </lineage>
</organism>
<evidence type="ECO:0000313" key="9">
    <source>
        <dbReference type="Proteomes" id="UP000027471"/>
    </source>
</evidence>
<evidence type="ECO:0000256" key="1">
    <source>
        <dbReference type="ARBA" id="ARBA00009437"/>
    </source>
</evidence>
<dbReference type="GO" id="GO:0003700">
    <property type="term" value="F:DNA-binding transcription factor activity"/>
    <property type="evidence" value="ECO:0007669"/>
    <property type="project" value="InterPro"/>
</dbReference>
<dbReference type="Gene3D" id="1.10.10.10">
    <property type="entry name" value="Winged helix-like DNA-binding domain superfamily/Winged helix DNA-binding domain"/>
    <property type="match status" value="1"/>
</dbReference>
<evidence type="ECO:0000256" key="3">
    <source>
        <dbReference type="ARBA" id="ARBA00023125"/>
    </source>
</evidence>
<dbReference type="RefSeq" id="WP_240473589.1">
    <property type="nucleotide sequence ID" value="NZ_AUNB01000029.1"/>
</dbReference>
<proteinExistence type="inferred from homology"/>
<dbReference type="AlphaFoldDB" id="A0A074JSD1"/>